<evidence type="ECO:0000313" key="2">
    <source>
        <dbReference type="Proteomes" id="UP000198639"/>
    </source>
</evidence>
<name>A0A1I1MXB4_9BURK</name>
<gene>
    <name evidence="1" type="ORF">SAMN05216204_111108</name>
</gene>
<keyword evidence="1" id="KW-0378">Hydrolase</keyword>
<proteinExistence type="predicted"/>
<reference evidence="2" key="1">
    <citation type="submission" date="2016-10" db="EMBL/GenBank/DDBJ databases">
        <authorList>
            <person name="Varghese N."/>
            <person name="Submissions S."/>
        </authorList>
    </citation>
    <scope>NUCLEOTIDE SEQUENCE [LARGE SCALE GENOMIC DNA]</scope>
    <source>
        <strain evidence="2">CGMCC 1.12041</strain>
    </source>
</reference>
<dbReference type="STRING" id="1164594.SAMN05216204_111108"/>
<evidence type="ECO:0000313" key="1">
    <source>
        <dbReference type="EMBL" id="SFC87203.1"/>
    </source>
</evidence>
<protein>
    <submittedName>
        <fullName evidence="1">Acyl-CoA thioester hydrolase</fullName>
    </submittedName>
</protein>
<dbReference type="Proteomes" id="UP000198639">
    <property type="component" value="Unassembled WGS sequence"/>
</dbReference>
<accession>A0A1I1MXB4</accession>
<dbReference type="AlphaFoldDB" id="A0A1I1MXB4"/>
<dbReference type="RefSeq" id="WP_229408812.1">
    <property type="nucleotide sequence ID" value="NZ_FOLD01000011.1"/>
</dbReference>
<dbReference type="GO" id="GO:0016787">
    <property type="term" value="F:hydrolase activity"/>
    <property type="evidence" value="ECO:0007669"/>
    <property type="project" value="UniProtKB-KW"/>
</dbReference>
<organism evidence="1 2">
    <name type="scientific">Massilia yuzhufengensis</name>
    <dbReference type="NCBI Taxonomy" id="1164594"/>
    <lineage>
        <taxon>Bacteria</taxon>
        <taxon>Pseudomonadati</taxon>
        <taxon>Pseudomonadota</taxon>
        <taxon>Betaproteobacteria</taxon>
        <taxon>Burkholderiales</taxon>
        <taxon>Oxalobacteraceae</taxon>
        <taxon>Telluria group</taxon>
        <taxon>Massilia</taxon>
    </lineage>
</organism>
<keyword evidence="2" id="KW-1185">Reference proteome</keyword>
<dbReference type="EMBL" id="FOLD01000011">
    <property type="protein sequence ID" value="SFC87203.1"/>
    <property type="molecule type" value="Genomic_DNA"/>
</dbReference>
<sequence length="63" mass="7168">MDFNAHMRNTAYLDKSADARLTSTAGWFDLRQRKLTVPPPNLAEPLRALDHTDDFQVLPNSAR</sequence>